<dbReference type="Gene3D" id="1.25.10.10">
    <property type="entry name" value="Leucine-rich Repeat Variant"/>
    <property type="match status" value="1"/>
</dbReference>
<dbReference type="GO" id="GO:0035556">
    <property type="term" value="P:intracellular signal transduction"/>
    <property type="evidence" value="ECO:0007669"/>
    <property type="project" value="TreeGrafter"/>
</dbReference>
<evidence type="ECO:0000256" key="2">
    <source>
        <dbReference type="ARBA" id="ARBA00011749"/>
    </source>
</evidence>
<proteinExistence type="inferred from homology"/>
<dbReference type="AlphaFoldDB" id="A0A8J6KWW7"/>
<comment type="caution">
    <text evidence="5">The sequence shown here is derived from an EMBL/GenBank/DDBJ whole genome shotgun (WGS) entry which is preliminary data.</text>
</comment>
<sequence length="89" mass="10430">MTKSISKPENLKLMVTLLRDESRKIRFNAFHVFKVFVANPNKTQPILDILLLNQAKLIEFLSKFQNDRTEDEQSTKQIRDLKRAAQQEA</sequence>
<evidence type="ECO:0000256" key="1">
    <source>
        <dbReference type="ARBA" id="ARBA00011012"/>
    </source>
</evidence>
<dbReference type="InterPro" id="IPR011989">
    <property type="entry name" value="ARM-like"/>
</dbReference>
<dbReference type="Proteomes" id="UP000710432">
    <property type="component" value="Unassembled WGS sequence"/>
</dbReference>
<protein>
    <submittedName>
        <fullName evidence="5">Calcium-binding protein 39</fullName>
    </submittedName>
</protein>
<comment type="subunit">
    <text evidence="2">Component of a trimeric complex composed of STK11/LKB1, STRAD (STRADA or STRADB) and CAB39/MO25 (CAB39/MO25alpha or CAB39L/MO25beta): the complex tethers STK11/LKB1 in the cytoplasm and stimulates its catalytic activity.</text>
</comment>
<name>A0A8J6KWW7_MICOH</name>
<gene>
    <name evidence="5" type="ORF">LTLLF_174040</name>
</gene>
<evidence type="ECO:0000313" key="5">
    <source>
        <dbReference type="EMBL" id="KAH0506257.1"/>
    </source>
</evidence>
<comment type="function">
    <text evidence="3">Component of a complex that binds and activates STK11/LKB1. In the complex, required to stabilize the interaction between CAB39/MO25 (CAB39/MO25alpha or CAB39L/MO25beta) and STK11/LKB1.</text>
</comment>
<dbReference type="GO" id="GO:0043539">
    <property type="term" value="F:protein serine/threonine kinase activator activity"/>
    <property type="evidence" value="ECO:0007669"/>
    <property type="project" value="TreeGrafter"/>
</dbReference>
<comment type="similarity">
    <text evidence="1">Belongs to the Mo25 family.</text>
</comment>
<evidence type="ECO:0000313" key="6">
    <source>
        <dbReference type="Proteomes" id="UP000710432"/>
    </source>
</evidence>
<dbReference type="PANTHER" id="PTHR10182">
    <property type="entry name" value="CALCIUM-BINDING PROTEIN 39-RELATED"/>
    <property type="match status" value="1"/>
</dbReference>
<dbReference type="InterPro" id="IPR013878">
    <property type="entry name" value="Mo25"/>
</dbReference>
<evidence type="ECO:0000256" key="4">
    <source>
        <dbReference type="SAM" id="MobiDB-lite"/>
    </source>
</evidence>
<feature type="region of interest" description="Disordered" evidence="4">
    <location>
        <begin position="66"/>
        <end position="89"/>
    </location>
</feature>
<dbReference type="InterPro" id="IPR016024">
    <property type="entry name" value="ARM-type_fold"/>
</dbReference>
<evidence type="ECO:0000256" key="3">
    <source>
        <dbReference type="ARBA" id="ARBA00025206"/>
    </source>
</evidence>
<dbReference type="Pfam" id="PF08569">
    <property type="entry name" value="Mo25"/>
    <property type="match status" value="1"/>
</dbReference>
<organism evidence="5 6">
    <name type="scientific">Microtus ochrogaster</name>
    <name type="common">Prairie vole</name>
    <dbReference type="NCBI Taxonomy" id="79684"/>
    <lineage>
        <taxon>Eukaryota</taxon>
        <taxon>Metazoa</taxon>
        <taxon>Chordata</taxon>
        <taxon>Craniata</taxon>
        <taxon>Vertebrata</taxon>
        <taxon>Euteleostomi</taxon>
        <taxon>Mammalia</taxon>
        <taxon>Eutheria</taxon>
        <taxon>Euarchontoglires</taxon>
        <taxon>Glires</taxon>
        <taxon>Rodentia</taxon>
        <taxon>Myomorpha</taxon>
        <taxon>Muroidea</taxon>
        <taxon>Cricetidae</taxon>
        <taxon>Arvicolinae</taxon>
        <taxon>Microtus</taxon>
    </lineage>
</organism>
<dbReference type="EMBL" id="JAATJU010024159">
    <property type="protein sequence ID" value="KAH0506257.1"/>
    <property type="molecule type" value="Genomic_DNA"/>
</dbReference>
<accession>A0A8J6KWW7</accession>
<dbReference type="PANTHER" id="PTHR10182:SF11">
    <property type="entry name" value="CALCIUM-BINDING PROTEIN 39"/>
    <property type="match status" value="1"/>
</dbReference>
<dbReference type="SUPFAM" id="SSF48371">
    <property type="entry name" value="ARM repeat"/>
    <property type="match status" value="1"/>
</dbReference>
<reference evidence="5" key="1">
    <citation type="submission" date="2020-03" db="EMBL/GenBank/DDBJ databases">
        <title>Studies in the Genomics of Life Span.</title>
        <authorList>
            <person name="Glass D."/>
        </authorList>
    </citation>
    <scope>NUCLEOTIDE SEQUENCE</scope>
    <source>
        <strain evidence="5">LTLLF</strain>
        <tissue evidence="5">Muscle</tissue>
    </source>
</reference>